<dbReference type="RefSeq" id="WP_134837386.1">
    <property type="nucleotide sequence ID" value="NZ_SATR01000066.1"/>
</dbReference>
<sequence>MKYLSDYTEQAQTDLFDELGAFFAFTDKQFNEAKKEGVNYVLLGMGLIVPSQHAKDFVERLAVIQEQGIAQDIAENGKEAIIRRELFNHECFYINDICDCVGALKEYGYSYDDIYQVFNHILRTEEVY</sequence>
<protein>
    <recommendedName>
        <fullName evidence="3">BCTnown</fullName>
    </recommendedName>
</protein>
<reference evidence="1 2" key="1">
    <citation type="submission" date="2019-01" db="EMBL/GenBank/DDBJ databases">
        <title>Vibrio BEI176 sp. nov, a marine bacterium isolated from China: eastern marignal seas.</title>
        <authorList>
            <person name="Li B."/>
        </authorList>
    </citation>
    <scope>NUCLEOTIDE SEQUENCE [LARGE SCALE GENOMIC DNA]</scope>
    <source>
        <strain evidence="1 2">BEI176</strain>
    </source>
</reference>
<dbReference type="AlphaFoldDB" id="A0A4Y8WA52"/>
<proteinExistence type="predicted"/>
<evidence type="ECO:0000313" key="2">
    <source>
        <dbReference type="Proteomes" id="UP000297753"/>
    </source>
</evidence>
<organism evidence="1 2">
    <name type="scientific">Vibrio ouci</name>
    <dbReference type="NCBI Taxonomy" id="2499078"/>
    <lineage>
        <taxon>Bacteria</taxon>
        <taxon>Pseudomonadati</taxon>
        <taxon>Pseudomonadota</taxon>
        <taxon>Gammaproteobacteria</taxon>
        <taxon>Vibrionales</taxon>
        <taxon>Vibrionaceae</taxon>
        <taxon>Vibrio</taxon>
    </lineage>
</organism>
<name>A0A4Y8WA52_9VIBR</name>
<accession>A0A4Y8WA52</accession>
<keyword evidence="2" id="KW-1185">Reference proteome</keyword>
<evidence type="ECO:0008006" key="3">
    <source>
        <dbReference type="Google" id="ProtNLM"/>
    </source>
</evidence>
<dbReference type="EMBL" id="SATR01000066">
    <property type="protein sequence ID" value="TFH89445.1"/>
    <property type="molecule type" value="Genomic_DNA"/>
</dbReference>
<dbReference type="InterPro" id="IPR056076">
    <property type="entry name" value="DUF7659"/>
</dbReference>
<comment type="caution">
    <text evidence="1">The sequence shown here is derived from an EMBL/GenBank/DDBJ whole genome shotgun (WGS) entry which is preliminary data.</text>
</comment>
<dbReference type="Pfam" id="PF24692">
    <property type="entry name" value="DUF7659"/>
    <property type="match status" value="1"/>
</dbReference>
<dbReference type="Proteomes" id="UP000297753">
    <property type="component" value="Unassembled WGS sequence"/>
</dbReference>
<dbReference type="OrthoDB" id="5878044at2"/>
<gene>
    <name evidence="1" type="ORF">ELS82_22175</name>
</gene>
<evidence type="ECO:0000313" key="1">
    <source>
        <dbReference type="EMBL" id="TFH89445.1"/>
    </source>
</evidence>